<evidence type="ECO:0000256" key="3">
    <source>
        <dbReference type="ARBA" id="ARBA00010663"/>
    </source>
</evidence>
<dbReference type="AlphaFoldDB" id="A0A6P3G0A6"/>
<dbReference type="InterPro" id="IPR017452">
    <property type="entry name" value="GPCR_Rhodpsn_7TM"/>
</dbReference>
<evidence type="ECO:0000256" key="10">
    <source>
        <dbReference type="ARBA" id="ARBA00023170"/>
    </source>
</evidence>
<evidence type="ECO:0000256" key="8">
    <source>
        <dbReference type="ARBA" id="ARBA00023040"/>
    </source>
</evidence>
<comment type="subcellular location">
    <subcellularLocation>
        <location evidence="2 13">Cell membrane</location>
        <topology evidence="2 13">Multi-pass membrane protein</topology>
    </subcellularLocation>
</comment>
<dbReference type="InParanoid" id="A0A6P3G0A6"/>
<feature type="transmembrane region" description="Helical" evidence="13">
    <location>
        <begin position="198"/>
        <end position="225"/>
    </location>
</feature>
<evidence type="ECO:0000256" key="13">
    <source>
        <dbReference type="RuleBase" id="RU364061"/>
    </source>
</evidence>
<dbReference type="InterPro" id="IPR004072">
    <property type="entry name" value="Vmron_rcpt_1"/>
</dbReference>
<feature type="transmembrane region" description="Helical" evidence="13">
    <location>
        <begin position="291"/>
        <end position="319"/>
    </location>
</feature>
<dbReference type="OrthoDB" id="9606139at2759"/>
<evidence type="ECO:0000259" key="14">
    <source>
        <dbReference type="PROSITE" id="PS50262"/>
    </source>
</evidence>
<dbReference type="PANTHER" id="PTHR24062">
    <property type="entry name" value="VOMERONASAL TYPE-1 RECEPTOR"/>
    <property type="match status" value="1"/>
</dbReference>
<dbReference type="GO" id="GO:0005886">
    <property type="term" value="C:plasma membrane"/>
    <property type="evidence" value="ECO:0007669"/>
    <property type="project" value="UniProtKB-SubCell"/>
</dbReference>
<keyword evidence="6 13" id="KW-0812">Transmembrane</keyword>
<evidence type="ECO:0000256" key="7">
    <source>
        <dbReference type="ARBA" id="ARBA00022989"/>
    </source>
</evidence>
<dbReference type="GO" id="GO:0007606">
    <property type="term" value="P:sensory perception of chemical stimulus"/>
    <property type="evidence" value="ECO:0007669"/>
    <property type="project" value="UniProtKB-ARBA"/>
</dbReference>
<dbReference type="FunCoup" id="A0A6P3G0A6">
    <property type="interactions" value="625"/>
</dbReference>
<evidence type="ECO:0000313" key="16">
    <source>
        <dbReference type="RefSeq" id="XP_004648611.2"/>
    </source>
</evidence>
<protein>
    <recommendedName>
        <fullName evidence="13">Vomeronasal type-1 receptor</fullName>
    </recommendedName>
</protein>
<keyword evidence="4 13" id="KW-1003">Cell membrane</keyword>
<keyword evidence="9 13" id="KW-0472">Membrane</keyword>
<evidence type="ECO:0000256" key="4">
    <source>
        <dbReference type="ARBA" id="ARBA00022475"/>
    </source>
</evidence>
<sequence>MPHLPLQGPPLRHKGQGRMAVIEVIYGVILLLQTVIGILGNSSLLYRYMFLYFSGCKLKCTDLFLKHLLVANLLTLLVRGVPHTIEAFGWKVSLGDVGCKILFYLHRISRGVSIGSTCALSVFQAITISPRDHRLAELKAKAHKYVGSTLCLFWILYGLVNIIFLLTITETYTTTNFTSLKFHGYCSSIRHNKITESLYAALLFLPDGLCVGLMLWTSSFMVSILHRHKQQMRHIHRTNVSSVSSPVSRATKTILLLVSTYVCFYTLSCTFQICWSFTYNPSWLLVNTSTVIAGLFSTVSPFLLLSCDARACMCCFVSMRKRKSPIHIKNG</sequence>
<dbReference type="GeneID" id="101569617"/>
<dbReference type="Proteomes" id="UP000515203">
    <property type="component" value="Unplaced"/>
</dbReference>
<dbReference type="RefSeq" id="XP_004648611.2">
    <property type="nucleotide sequence ID" value="XM_004648554.2"/>
</dbReference>
<evidence type="ECO:0000313" key="15">
    <source>
        <dbReference type="Proteomes" id="UP000515203"/>
    </source>
</evidence>
<dbReference type="PROSITE" id="PS50262">
    <property type="entry name" value="G_PROTEIN_RECEP_F1_2"/>
    <property type="match status" value="1"/>
</dbReference>
<feature type="transmembrane region" description="Helical" evidence="13">
    <location>
        <begin position="20"/>
        <end position="42"/>
    </location>
</feature>
<keyword evidence="5 13" id="KW-0589">Pheromone response</keyword>
<dbReference type="Pfam" id="PF03402">
    <property type="entry name" value="V1R"/>
    <property type="match status" value="1"/>
</dbReference>
<evidence type="ECO:0000256" key="1">
    <source>
        <dbReference type="ARBA" id="ARBA00003878"/>
    </source>
</evidence>
<dbReference type="SUPFAM" id="SSF81321">
    <property type="entry name" value="Family A G protein-coupled receptor-like"/>
    <property type="match status" value="1"/>
</dbReference>
<dbReference type="Gene3D" id="1.20.1070.10">
    <property type="entry name" value="Rhodopsin 7-helix transmembrane proteins"/>
    <property type="match status" value="1"/>
</dbReference>
<keyword evidence="10 13" id="KW-0675">Receptor</keyword>
<feature type="domain" description="G-protein coupled receptors family 1 profile" evidence="14">
    <location>
        <begin position="40"/>
        <end position="304"/>
    </location>
</feature>
<feature type="transmembrane region" description="Helical" evidence="13">
    <location>
        <begin position="254"/>
        <end position="279"/>
    </location>
</feature>
<evidence type="ECO:0000256" key="5">
    <source>
        <dbReference type="ARBA" id="ARBA00022507"/>
    </source>
</evidence>
<accession>A0A6P3G0A6</accession>
<keyword evidence="12 13" id="KW-0807">Transducer</keyword>
<evidence type="ECO:0000256" key="12">
    <source>
        <dbReference type="ARBA" id="ARBA00023224"/>
    </source>
</evidence>
<organism evidence="15 16">
    <name type="scientific">Octodon degus</name>
    <name type="common">Degu</name>
    <name type="synonym">Sciurus degus</name>
    <dbReference type="NCBI Taxonomy" id="10160"/>
    <lineage>
        <taxon>Eukaryota</taxon>
        <taxon>Metazoa</taxon>
        <taxon>Chordata</taxon>
        <taxon>Craniata</taxon>
        <taxon>Vertebrata</taxon>
        <taxon>Euteleostomi</taxon>
        <taxon>Mammalia</taxon>
        <taxon>Eutheria</taxon>
        <taxon>Euarchontoglires</taxon>
        <taxon>Glires</taxon>
        <taxon>Rodentia</taxon>
        <taxon>Hystricomorpha</taxon>
        <taxon>Octodontidae</taxon>
        <taxon>Octodon</taxon>
    </lineage>
</organism>
<dbReference type="GO" id="GO:0016503">
    <property type="term" value="F:pheromone receptor activity"/>
    <property type="evidence" value="ECO:0007669"/>
    <property type="project" value="InterPro"/>
</dbReference>
<comment type="function">
    <text evidence="1">Putative pheromone receptor.</text>
</comment>
<keyword evidence="15" id="KW-1185">Reference proteome</keyword>
<feature type="transmembrane region" description="Helical" evidence="13">
    <location>
        <begin position="145"/>
        <end position="168"/>
    </location>
</feature>
<evidence type="ECO:0000256" key="9">
    <source>
        <dbReference type="ARBA" id="ARBA00023136"/>
    </source>
</evidence>
<proteinExistence type="inferred from homology"/>
<keyword evidence="7 13" id="KW-1133">Transmembrane helix</keyword>
<comment type="similarity">
    <text evidence="3 13">Belongs to the G-protein coupled receptor 1 family.</text>
</comment>
<evidence type="ECO:0000256" key="6">
    <source>
        <dbReference type="ARBA" id="ARBA00022692"/>
    </source>
</evidence>
<name>A0A6P3G0A6_OCTDE</name>
<keyword evidence="8 13" id="KW-0297">G-protein coupled receptor</keyword>
<dbReference type="PRINTS" id="PR01534">
    <property type="entry name" value="VOMERONASL1R"/>
</dbReference>
<evidence type="ECO:0000256" key="11">
    <source>
        <dbReference type="ARBA" id="ARBA00023180"/>
    </source>
</evidence>
<dbReference type="FunFam" id="1.20.1070.10:FF:000033">
    <property type="entry name" value="Vomeronasal type-1 receptor"/>
    <property type="match status" value="1"/>
</dbReference>
<gene>
    <name evidence="16" type="primary">LOC101569617</name>
</gene>
<evidence type="ECO:0000256" key="2">
    <source>
        <dbReference type="ARBA" id="ARBA00004651"/>
    </source>
</evidence>
<reference evidence="16" key="1">
    <citation type="submission" date="2025-08" db="UniProtKB">
        <authorList>
            <consortium name="RefSeq"/>
        </authorList>
    </citation>
    <scope>IDENTIFICATION</scope>
</reference>
<keyword evidence="11" id="KW-0325">Glycoprotein</keyword>
<dbReference type="GO" id="GO:0019236">
    <property type="term" value="P:response to pheromone"/>
    <property type="evidence" value="ECO:0007669"/>
    <property type="project" value="UniProtKB-KW"/>
</dbReference>